<dbReference type="EMBL" id="MU167221">
    <property type="protein sequence ID" value="KAG0150239.1"/>
    <property type="molecule type" value="Genomic_DNA"/>
</dbReference>
<sequence>MDHHHSTHFCQPYPFPESFHDLDLASDEEDYHHHDRFPGLHPRSSYGRLDHLHHRPLASACDHLHHYDTYDPRLVESYYRQMEDVLPHHLPMFSDPYEFGYGALDHSPMAYGNERGMGFHSAMYDPFSYGIDHDYGYGRIPPLNTYGLHPHSFGPEFGPTLDDLYLFELMLRSDAILSEHERLRRWQERLAWEELNELERANRWRQMSLMRRRELGLGHGSYWGSRFGSLPLDHTLGYVHPFPIMGRSAIRRGHTHPLGFPGPAHYPLSGSLGMRYPMWGVGGLGIGRRISGWYLKPKHLLRQAEIRLEYAERRGEIPPRPRIVGPGLMGTGVPGMAPELSYGLGHSTRVRHPMML</sequence>
<evidence type="ECO:0000313" key="2">
    <source>
        <dbReference type="Proteomes" id="UP000886653"/>
    </source>
</evidence>
<protein>
    <submittedName>
        <fullName evidence="1">Uncharacterized protein</fullName>
    </submittedName>
</protein>
<proteinExistence type="predicted"/>
<dbReference type="AlphaFoldDB" id="A0A9P6NQM3"/>
<accession>A0A9P6NQM3</accession>
<keyword evidence="2" id="KW-1185">Reference proteome</keyword>
<organism evidence="1 2">
    <name type="scientific">Cronartium quercuum f. sp. fusiforme G11</name>
    <dbReference type="NCBI Taxonomy" id="708437"/>
    <lineage>
        <taxon>Eukaryota</taxon>
        <taxon>Fungi</taxon>
        <taxon>Dikarya</taxon>
        <taxon>Basidiomycota</taxon>
        <taxon>Pucciniomycotina</taxon>
        <taxon>Pucciniomycetes</taxon>
        <taxon>Pucciniales</taxon>
        <taxon>Coleosporiaceae</taxon>
        <taxon>Cronartium</taxon>
    </lineage>
</organism>
<dbReference type="OrthoDB" id="2498400at2759"/>
<dbReference type="Proteomes" id="UP000886653">
    <property type="component" value="Unassembled WGS sequence"/>
</dbReference>
<gene>
    <name evidence="1" type="ORF">CROQUDRAFT_652661</name>
</gene>
<comment type="caution">
    <text evidence="1">The sequence shown here is derived from an EMBL/GenBank/DDBJ whole genome shotgun (WGS) entry which is preliminary data.</text>
</comment>
<reference evidence="1" key="1">
    <citation type="submission" date="2013-11" db="EMBL/GenBank/DDBJ databases">
        <title>Genome sequence of the fusiform rust pathogen reveals effectors for host alternation and coevolution with pine.</title>
        <authorList>
            <consortium name="DOE Joint Genome Institute"/>
            <person name="Smith K."/>
            <person name="Pendleton A."/>
            <person name="Kubisiak T."/>
            <person name="Anderson C."/>
            <person name="Salamov A."/>
            <person name="Aerts A."/>
            <person name="Riley R."/>
            <person name="Clum A."/>
            <person name="Lindquist E."/>
            <person name="Ence D."/>
            <person name="Campbell M."/>
            <person name="Kronenberg Z."/>
            <person name="Feau N."/>
            <person name="Dhillon B."/>
            <person name="Hamelin R."/>
            <person name="Burleigh J."/>
            <person name="Smith J."/>
            <person name="Yandell M."/>
            <person name="Nelson C."/>
            <person name="Grigoriev I."/>
            <person name="Davis J."/>
        </authorList>
    </citation>
    <scope>NUCLEOTIDE SEQUENCE</scope>
    <source>
        <strain evidence="1">G11</strain>
    </source>
</reference>
<evidence type="ECO:0000313" key="1">
    <source>
        <dbReference type="EMBL" id="KAG0150239.1"/>
    </source>
</evidence>
<name>A0A9P6NQM3_9BASI</name>